<name>A0A9N9K288_9GLOM</name>
<evidence type="ECO:0000313" key="2">
    <source>
        <dbReference type="Proteomes" id="UP000789396"/>
    </source>
</evidence>
<keyword evidence="2" id="KW-1185">Reference proteome</keyword>
<dbReference type="AlphaFoldDB" id="A0A9N9K288"/>
<sequence length="91" mass="10864">DIHEYDREYSDYYFETDNEALYMDIEIYNESLIEGIEIVDEAQLEDTNKEMSDSDSEEIAEKYLDDYAKQQGFCLCKRRHVLDSKDSTIIR</sequence>
<feature type="non-terminal residue" evidence="1">
    <location>
        <position position="91"/>
    </location>
</feature>
<feature type="non-terminal residue" evidence="1">
    <location>
        <position position="1"/>
    </location>
</feature>
<protein>
    <submittedName>
        <fullName evidence="1">12958_t:CDS:1</fullName>
    </submittedName>
</protein>
<evidence type="ECO:0000313" key="1">
    <source>
        <dbReference type="EMBL" id="CAG8803508.1"/>
    </source>
</evidence>
<comment type="caution">
    <text evidence="1">The sequence shown here is derived from an EMBL/GenBank/DDBJ whole genome shotgun (WGS) entry which is preliminary data.</text>
</comment>
<accession>A0A9N9K288</accession>
<gene>
    <name evidence="1" type="ORF">RFULGI_LOCUS17982</name>
</gene>
<dbReference type="Proteomes" id="UP000789396">
    <property type="component" value="Unassembled WGS sequence"/>
</dbReference>
<reference evidence="1" key="1">
    <citation type="submission" date="2021-06" db="EMBL/GenBank/DDBJ databases">
        <authorList>
            <person name="Kallberg Y."/>
            <person name="Tangrot J."/>
            <person name="Rosling A."/>
        </authorList>
    </citation>
    <scope>NUCLEOTIDE SEQUENCE</scope>
    <source>
        <strain evidence="1">IN212</strain>
    </source>
</reference>
<dbReference type="EMBL" id="CAJVPZ010074951">
    <property type="protein sequence ID" value="CAG8803508.1"/>
    <property type="molecule type" value="Genomic_DNA"/>
</dbReference>
<organism evidence="1 2">
    <name type="scientific">Racocetra fulgida</name>
    <dbReference type="NCBI Taxonomy" id="60492"/>
    <lineage>
        <taxon>Eukaryota</taxon>
        <taxon>Fungi</taxon>
        <taxon>Fungi incertae sedis</taxon>
        <taxon>Mucoromycota</taxon>
        <taxon>Glomeromycotina</taxon>
        <taxon>Glomeromycetes</taxon>
        <taxon>Diversisporales</taxon>
        <taxon>Gigasporaceae</taxon>
        <taxon>Racocetra</taxon>
    </lineage>
</organism>
<dbReference type="OrthoDB" id="2426174at2759"/>
<proteinExistence type="predicted"/>